<dbReference type="Gene3D" id="3.60.15.10">
    <property type="entry name" value="Ribonuclease Z/Hydroxyacylglutathione hydrolase-like"/>
    <property type="match status" value="1"/>
</dbReference>
<keyword evidence="5 7" id="KW-0378">Hydrolase</keyword>
<evidence type="ECO:0000256" key="7">
    <source>
        <dbReference type="HAMAP-Rule" id="MF_01374"/>
    </source>
</evidence>
<evidence type="ECO:0000256" key="1">
    <source>
        <dbReference type="ARBA" id="ARBA00001623"/>
    </source>
</evidence>
<name>A0ABT8Y4S3_9SPHN</name>
<comment type="pathway">
    <text evidence="2 7">Secondary metabolite metabolism; methylglyoxal degradation; (R)-lactate from methylglyoxal: step 2/2.</text>
</comment>
<evidence type="ECO:0000259" key="8">
    <source>
        <dbReference type="SMART" id="SM00849"/>
    </source>
</evidence>
<dbReference type="Proteomes" id="UP001169764">
    <property type="component" value="Unassembled WGS sequence"/>
</dbReference>
<dbReference type="EC" id="3.1.2.6" evidence="7"/>
<dbReference type="SUPFAM" id="SSF56281">
    <property type="entry name" value="Metallo-hydrolase/oxidoreductase"/>
    <property type="match status" value="1"/>
</dbReference>
<evidence type="ECO:0000256" key="5">
    <source>
        <dbReference type="ARBA" id="ARBA00022801"/>
    </source>
</evidence>
<sequence length="251" mass="26678">MALTIHQFRCLADNYGFLVRDEATGKVAAIDTPDADAYAAELDRRGWQLDLIVNTHWHPDHAGGNLALKARTGAEIAAPAEVTRIAPIDREIRHGDTIALGETRFAVIDTGGHTNGHVSLYDAADGVVFVGDTLFTLGCGRMFEGTPPQFWESLSRLAALPDATRVYCAHEYTAANLRFAQSVDTGAALAARALGLERRIAAGEPTVPTSIGEEKATNPFLRAPDLAIAADAGDPAQAFGIVRAAKDAFKG</sequence>
<dbReference type="PANTHER" id="PTHR43705">
    <property type="entry name" value="HYDROXYACYLGLUTATHIONE HYDROLASE"/>
    <property type="match status" value="1"/>
</dbReference>
<evidence type="ECO:0000256" key="2">
    <source>
        <dbReference type="ARBA" id="ARBA00004963"/>
    </source>
</evidence>
<feature type="binding site" evidence="7">
    <location>
        <position position="132"/>
    </location>
    <ligand>
        <name>Zn(2+)</name>
        <dbReference type="ChEBI" id="CHEBI:29105"/>
        <label>1</label>
    </ligand>
</feature>
<comment type="caution">
    <text evidence="9">The sequence shown here is derived from an EMBL/GenBank/DDBJ whole genome shotgun (WGS) entry which is preliminary data.</text>
</comment>
<dbReference type="Pfam" id="PF16123">
    <property type="entry name" value="HAGH_C"/>
    <property type="match status" value="1"/>
</dbReference>
<comment type="cofactor">
    <cofactor evidence="7">
        <name>Zn(2+)</name>
        <dbReference type="ChEBI" id="CHEBI:29105"/>
    </cofactor>
    <text evidence="7">Binds 2 Zn(2+) ions per subunit.</text>
</comment>
<dbReference type="GO" id="GO:0004416">
    <property type="term" value="F:hydroxyacylglutathione hydrolase activity"/>
    <property type="evidence" value="ECO:0007669"/>
    <property type="project" value="UniProtKB-EC"/>
</dbReference>
<dbReference type="HAMAP" id="MF_01374">
    <property type="entry name" value="Glyoxalase_2"/>
    <property type="match status" value="1"/>
</dbReference>
<evidence type="ECO:0000256" key="4">
    <source>
        <dbReference type="ARBA" id="ARBA00022723"/>
    </source>
</evidence>
<gene>
    <name evidence="7 9" type="primary">gloB</name>
    <name evidence="9" type="ORF">Q4F19_02895</name>
</gene>
<feature type="binding site" evidence="7">
    <location>
        <position position="60"/>
    </location>
    <ligand>
        <name>Zn(2+)</name>
        <dbReference type="ChEBI" id="CHEBI:29105"/>
        <label>2</label>
    </ligand>
</feature>
<feature type="binding site" evidence="7">
    <location>
        <position position="58"/>
    </location>
    <ligand>
        <name>Zn(2+)</name>
        <dbReference type="ChEBI" id="CHEBI:29105"/>
        <label>1</label>
    </ligand>
</feature>
<comment type="catalytic activity">
    <reaction evidence="1 7">
        <text>an S-(2-hydroxyacyl)glutathione + H2O = a 2-hydroxy carboxylate + glutathione + H(+)</text>
        <dbReference type="Rhea" id="RHEA:21864"/>
        <dbReference type="ChEBI" id="CHEBI:15377"/>
        <dbReference type="ChEBI" id="CHEBI:15378"/>
        <dbReference type="ChEBI" id="CHEBI:57925"/>
        <dbReference type="ChEBI" id="CHEBI:58896"/>
        <dbReference type="ChEBI" id="CHEBI:71261"/>
        <dbReference type="EC" id="3.1.2.6"/>
    </reaction>
</comment>
<protein>
    <recommendedName>
        <fullName evidence="7">Hydroxyacylglutathione hydrolase</fullName>
        <ecNumber evidence="7">3.1.2.6</ecNumber>
    </recommendedName>
    <alternativeName>
        <fullName evidence="7">Glyoxalase II</fullName>
        <shortName evidence="7">Glx II</shortName>
    </alternativeName>
</protein>
<comment type="similarity">
    <text evidence="3 7">Belongs to the metallo-beta-lactamase superfamily. Glyoxalase II family.</text>
</comment>
<dbReference type="RefSeq" id="WP_303539632.1">
    <property type="nucleotide sequence ID" value="NZ_JAUOTP010000001.1"/>
</dbReference>
<dbReference type="NCBIfam" id="TIGR03413">
    <property type="entry name" value="GSH_gloB"/>
    <property type="match status" value="1"/>
</dbReference>
<reference evidence="9" key="1">
    <citation type="submission" date="2023-07" db="EMBL/GenBank/DDBJ databases">
        <authorList>
            <person name="Kim M."/>
        </authorList>
    </citation>
    <scope>NUCLEOTIDE SEQUENCE</scope>
    <source>
        <strain evidence="9">BIUV-7</strain>
    </source>
</reference>
<keyword evidence="10" id="KW-1185">Reference proteome</keyword>
<evidence type="ECO:0000313" key="9">
    <source>
        <dbReference type="EMBL" id="MDO6413319.1"/>
    </source>
</evidence>
<feature type="binding site" evidence="7">
    <location>
        <position position="132"/>
    </location>
    <ligand>
        <name>Zn(2+)</name>
        <dbReference type="ChEBI" id="CHEBI:29105"/>
        <label>2</label>
    </ligand>
</feature>
<dbReference type="PANTHER" id="PTHR43705:SF1">
    <property type="entry name" value="HYDROXYACYLGLUTATHIONE HYDROLASE GLOB"/>
    <property type="match status" value="1"/>
</dbReference>
<dbReference type="EMBL" id="JAUOTP010000001">
    <property type="protein sequence ID" value="MDO6413319.1"/>
    <property type="molecule type" value="Genomic_DNA"/>
</dbReference>
<evidence type="ECO:0000256" key="6">
    <source>
        <dbReference type="ARBA" id="ARBA00022833"/>
    </source>
</evidence>
<feature type="binding site" evidence="7">
    <location>
        <position position="170"/>
    </location>
    <ligand>
        <name>Zn(2+)</name>
        <dbReference type="ChEBI" id="CHEBI:29105"/>
        <label>2</label>
    </ligand>
</feature>
<dbReference type="InterPro" id="IPR050110">
    <property type="entry name" value="Glyoxalase_II_hydrolase"/>
</dbReference>
<dbReference type="Pfam" id="PF00753">
    <property type="entry name" value="Lactamase_B"/>
    <property type="match status" value="1"/>
</dbReference>
<comment type="function">
    <text evidence="7">Thiolesterase that catalyzes the hydrolysis of S-D-lactoyl-glutathione to form glutathione and D-lactic acid.</text>
</comment>
<dbReference type="InterPro" id="IPR032282">
    <property type="entry name" value="HAGH_C"/>
</dbReference>
<evidence type="ECO:0000313" key="10">
    <source>
        <dbReference type="Proteomes" id="UP001169764"/>
    </source>
</evidence>
<feature type="binding site" evidence="7">
    <location>
        <position position="56"/>
    </location>
    <ligand>
        <name>Zn(2+)</name>
        <dbReference type="ChEBI" id="CHEBI:29105"/>
        <label>1</label>
    </ligand>
</feature>
<dbReference type="InterPro" id="IPR035680">
    <property type="entry name" value="Clx_II_MBL"/>
</dbReference>
<comment type="subunit">
    <text evidence="7">Monomer.</text>
</comment>
<keyword evidence="4 7" id="KW-0479">Metal-binding</keyword>
<keyword evidence="6 7" id="KW-0862">Zinc</keyword>
<dbReference type="PIRSF" id="PIRSF005457">
    <property type="entry name" value="Glx"/>
    <property type="match status" value="1"/>
</dbReference>
<feature type="binding site" evidence="7">
    <location>
        <position position="61"/>
    </location>
    <ligand>
        <name>Zn(2+)</name>
        <dbReference type="ChEBI" id="CHEBI:29105"/>
        <label>2</label>
    </ligand>
</feature>
<feature type="domain" description="Metallo-beta-lactamase" evidence="8">
    <location>
        <begin position="13"/>
        <end position="170"/>
    </location>
</feature>
<proteinExistence type="inferred from homology"/>
<dbReference type="InterPro" id="IPR001279">
    <property type="entry name" value="Metallo-B-lactamas"/>
</dbReference>
<dbReference type="SMART" id="SM00849">
    <property type="entry name" value="Lactamase_B"/>
    <property type="match status" value="1"/>
</dbReference>
<feature type="binding site" evidence="7">
    <location>
        <position position="113"/>
    </location>
    <ligand>
        <name>Zn(2+)</name>
        <dbReference type="ChEBI" id="CHEBI:29105"/>
        <label>1</label>
    </ligand>
</feature>
<accession>A0ABT8Y4S3</accession>
<organism evidence="9 10">
    <name type="scientific">Sphingomonas natans</name>
    <dbReference type="NCBI Taxonomy" id="3063330"/>
    <lineage>
        <taxon>Bacteria</taxon>
        <taxon>Pseudomonadati</taxon>
        <taxon>Pseudomonadota</taxon>
        <taxon>Alphaproteobacteria</taxon>
        <taxon>Sphingomonadales</taxon>
        <taxon>Sphingomonadaceae</taxon>
        <taxon>Sphingomonas</taxon>
    </lineage>
</organism>
<dbReference type="CDD" id="cd07723">
    <property type="entry name" value="hydroxyacylglutathione_hydrolase_MBL-fold"/>
    <property type="match status" value="1"/>
</dbReference>
<evidence type="ECO:0000256" key="3">
    <source>
        <dbReference type="ARBA" id="ARBA00006759"/>
    </source>
</evidence>
<dbReference type="InterPro" id="IPR017782">
    <property type="entry name" value="Hydroxyacylglutathione_Hdrlase"/>
</dbReference>
<dbReference type="InterPro" id="IPR036866">
    <property type="entry name" value="RibonucZ/Hydroxyglut_hydro"/>
</dbReference>